<dbReference type="GO" id="GO:0051607">
    <property type="term" value="P:defense response to virus"/>
    <property type="evidence" value="ECO:0007669"/>
    <property type="project" value="UniProtKB-KW"/>
</dbReference>
<accession>A0A1H2DC92</accession>
<sequence>MKLHAYFKHFLASTVNLDDSRIEKLNQRVDALASFLRGHETFGEFFIDLVPQGSFAQRTIIKPVGSREYDADVLLAMKEHPSWTPAEYTQELYKAFRGSGRYRQMAHRRTRCVFIDYADPFHVDVIPFVESRKDITNNKTDDWEHTDPEGFTAWLEGKTRATGGRLPAILRILKYLRDSKTMFSVKSVLLTILVGGRIETWHADLEDGYYGDIPTALVHILEDLDAYLQANYWMPPIYDPAGTGQDFSQRWDQDEYANFRRQIHSYTAKVRDAYDEPDQAKSLAAWQAVFGDGFQAPPANTVEASAARDDSGEQFINSAKQIPVRLTESVRLVGHVRRAGVLRSYALPARGDRVGKNRTIDFTLAECSVEQPYSVYWKVKNTGREARDRRQLRGQVELGGTSRHESTSYVGSHYVEVYIVKDGVCVARDRQQVIIPPGMGA</sequence>
<feature type="domain" description="Adenylyl/Guanylyl and SMODS C-terminal sensor" evidence="2">
    <location>
        <begin position="313"/>
        <end position="435"/>
    </location>
</feature>
<protein>
    <recommendedName>
        <fullName evidence="2">Adenylyl/Guanylyl and SMODS C-terminal sensor domain-containing protein</fullName>
    </recommendedName>
</protein>
<gene>
    <name evidence="3" type="ORF">SAMN04489716_9173</name>
</gene>
<dbReference type="InterPro" id="IPR006116">
    <property type="entry name" value="NT_2-5OAS_ClassI-CCAase"/>
</dbReference>
<dbReference type="AlphaFoldDB" id="A0A1H2DC92"/>
<dbReference type="GO" id="GO:0016779">
    <property type="term" value="F:nucleotidyltransferase activity"/>
    <property type="evidence" value="ECO:0007669"/>
    <property type="project" value="InterPro"/>
</dbReference>
<reference evidence="3 4" key="1">
    <citation type="submission" date="2016-10" db="EMBL/GenBank/DDBJ databases">
        <authorList>
            <person name="de Groot N.N."/>
        </authorList>
    </citation>
    <scope>NUCLEOTIDE SEQUENCE [LARGE SCALE GENOMIC DNA]</scope>
    <source>
        <strain evidence="3 4">DSM 43941</strain>
    </source>
</reference>
<dbReference type="CDD" id="cd05400">
    <property type="entry name" value="NT_2-5OAS_ClassI-CCAase"/>
    <property type="match status" value="1"/>
</dbReference>
<dbReference type="OrthoDB" id="3328101at2"/>
<dbReference type="Pfam" id="PF18144">
    <property type="entry name" value="SMODS"/>
    <property type="match status" value="1"/>
</dbReference>
<dbReference type="Proteomes" id="UP000198688">
    <property type="component" value="Chromosome I"/>
</dbReference>
<keyword evidence="4" id="KW-1185">Reference proteome</keyword>
<dbReference type="STRING" id="113562.SAMN04489716_9173"/>
<organism evidence="3 4">
    <name type="scientific">Actinoplanes derwentensis</name>
    <dbReference type="NCBI Taxonomy" id="113562"/>
    <lineage>
        <taxon>Bacteria</taxon>
        <taxon>Bacillati</taxon>
        <taxon>Actinomycetota</taxon>
        <taxon>Actinomycetes</taxon>
        <taxon>Micromonosporales</taxon>
        <taxon>Micromonosporaceae</taxon>
        <taxon>Actinoplanes</taxon>
    </lineage>
</organism>
<proteinExistence type="predicted"/>
<dbReference type="InterPro" id="IPR040511">
    <property type="entry name" value="AGS_C"/>
</dbReference>
<dbReference type="EMBL" id="LT629758">
    <property type="protein sequence ID" value="SDT80368.1"/>
    <property type="molecule type" value="Genomic_DNA"/>
</dbReference>
<keyword evidence="1" id="KW-0051">Antiviral defense</keyword>
<evidence type="ECO:0000259" key="2">
    <source>
        <dbReference type="Pfam" id="PF18134"/>
    </source>
</evidence>
<evidence type="ECO:0000313" key="3">
    <source>
        <dbReference type="EMBL" id="SDT80368.1"/>
    </source>
</evidence>
<dbReference type="Pfam" id="PF18134">
    <property type="entry name" value="AGS_C"/>
    <property type="match status" value="1"/>
</dbReference>
<evidence type="ECO:0000313" key="4">
    <source>
        <dbReference type="Proteomes" id="UP000198688"/>
    </source>
</evidence>
<evidence type="ECO:0000256" key="1">
    <source>
        <dbReference type="ARBA" id="ARBA00023118"/>
    </source>
</evidence>
<name>A0A1H2DC92_9ACTN</name>
<dbReference type="RefSeq" id="WP_092555635.1">
    <property type="nucleotide sequence ID" value="NZ_BOMJ01000084.1"/>
</dbReference>